<gene>
    <name evidence="1" type="ORF">ENJ40_02780</name>
</gene>
<dbReference type="Proteomes" id="UP000886043">
    <property type="component" value="Unassembled WGS sequence"/>
</dbReference>
<accession>A0A7C3CJN3</accession>
<dbReference type="AlphaFoldDB" id="A0A7C3CJN3"/>
<proteinExistence type="predicted"/>
<organism evidence="1">
    <name type="scientific">Thermosulfurimonas dismutans</name>
    <dbReference type="NCBI Taxonomy" id="999894"/>
    <lineage>
        <taxon>Bacteria</taxon>
        <taxon>Pseudomonadati</taxon>
        <taxon>Thermodesulfobacteriota</taxon>
        <taxon>Thermodesulfobacteria</taxon>
        <taxon>Thermodesulfobacteriales</taxon>
        <taxon>Thermodesulfobacteriaceae</taxon>
        <taxon>Thermosulfurimonas</taxon>
    </lineage>
</organism>
<dbReference type="EMBL" id="DRMH01000027">
    <property type="protein sequence ID" value="HFC97371.1"/>
    <property type="molecule type" value="Genomic_DNA"/>
</dbReference>
<name>A0A7C3CJN3_9BACT</name>
<evidence type="ECO:0000313" key="1">
    <source>
        <dbReference type="EMBL" id="HFC97371.1"/>
    </source>
</evidence>
<protein>
    <submittedName>
        <fullName evidence="1">Uncharacterized protein</fullName>
    </submittedName>
</protein>
<sequence length="127" mass="14650">MKKTLLILGGLFLFLWSCAPKALYLTDVHEPVIPPDTPQRPWIMIGSRKWGSSKLFRKLCLKGELREILKQAGLSPREQKELLSAACGPERSTAAFVRAYYRLDEEKRFRLRDVLETHGYVLNEFPC</sequence>
<comment type="caution">
    <text evidence="1">The sequence shown here is derived from an EMBL/GenBank/DDBJ whole genome shotgun (WGS) entry which is preliminary data.</text>
</comment>
<reference evidence="1" key="1">
    <citation type="journal article" date="2020" name="mSystems">
        <title>Genome- and Community-Level Interaction Insights into Carbon Utilization and Element Cycling Functions of Hydrothermarchaeota in Hydrothermal Sediment.</title>
        <authorList>
            <person name="Zhou Z."/>
            <person name="Liu Y."/>
            <person name="Xu W."/>
            <person name="Pan J."/>
            <person name="Luo Z.H."/>
            <person name="Li M."/>
        </authorList>
    </citation>
    <scope>NUCLEOTIDE SEQUENCE [LARGE SCALE GENOMIC DNA]</scope>
    <source>
        <strain evidence="1">HyVt-483</strain>
    </source>
</reference>